<evidence type="ECO:0000259" key="1">
    <source>
        <dbReference type="Pfam" id="PF13946"/>
    </source>
</evidence>
<accession>A0A5C0B4U8</accession>
<dbReference type="Gene3D" id="1.10.3130.20">
    <property type="entry name" value="Phycobilisome linker domain"/>
    <property type="match status" value="1"/>
</dbReference>
<dbReference type="EMBL" id="CP043046">
    <property type="protein sequence ID" value="QEI08653.1"/>
    <property type="molecule type" value="Genomic_DNA"/>
</dbReference>
<dbReference type="KEGG" id="pacr:FXN63_24510"/>
<dbReference type="Pfam" id="PF13946">
    <property type="entry name" value="DUF4214"/>
    <property type="match status" value="1"/>
</dbReference>
<dbReference type="AlphaFoldDB" id="A0A5C0B4U8"/>
<reference evidence="2 3" key="1">
    <citation type="submission" date="2019-08" db="EMBL/GenBank/DDBJ databases">
        <title>Amphibian skin-associated Pigmentiphaga: genome sequence and occurrence across geography and hosts.</title>
        <authorList>
            <person name="Bletz M.C."/>
            <person name="Bunk B."/>
            <person name="Sproeer C."/>
            <person name="Biwer P."/>
            <person name="Reiter S."/>
            <person name="Rabemananjara F.C.E."/>
            <person name="Schulz S."/>
            <person name="Overmann J."/>
            <person name="Vences M."/>
        </authorList>
    </citation>
    <scope>NUCLEOTIDE SEQUENCE [LARGE SCALE GENOMIC DNA]</scope>
    <source>
        <strain evidence="2 3">Mada1488</strain>
    </source>
</reference>
<evidence type="ECO:0000313" key="3">
    <source>
        <dbReference type="Proteomes" id="UP000325161"/>
    </source>
</evidence>
<organism evidence="2 3">
    <name type="scientific">Pigmentiphaga aceris</name>
    <dbReference type="NCBI Taxonomy" id="1940612"/>
    <lineage>
        <taxon>Bacteria</taxon>
        <taxon>Pseudomonadati</taxon>
        <taxon>Pseudomonadota</taxon>
        <taxon>Betaproteobacteria</taxon>
        <taxon>Burkholderiales</taxon>
        <taxon>Alcaligenaceae</taxon>
        <taxon>Pigmentiphaga</taxon>
    </lineage>
</organism>
<name>A0A5C0B4U8_9BURK</name>
<keyword evidence="3" id="KW-1185">Reference proteome</keyword>
<dbReference type="PRINTS" id="PR00313">
    <property type="entry name" value="CABNDNGRPT"/>
</dbReference>
<dbReference type="InterPro" id="IPR038255">
    <property type="entry name" value="PBS_linker_sf"/>
</dbReference>
<dbReference type="Proteomes" id="UP000325161">
    <property type="component" value="Chromosome"/>
</dbReference>
<evidence type="ECO:0000313" key="2">
    <source>
        <dbReference type="EMBL" id="QEI08653.1"/>
    </source>
</evidence>
<dbReference type="OrthoDB" id="8749115at2"/>
<gene>
    <name evidence="2" type="ORF">FXN63_24510</name>
</gene>
<protein>
    <submittedName>
        <fullName evidence="2">DUF4214 domain-containing protein</fullName>
    </submittedName>
</protein>
<dbReference type="InterPro" id="IPR025282">
    <property type="entry name" value="DUF4214"/>
</dbReference>
<proteinExistence type="predicted"/>
<feature type="domain" description="DUF4214" evidence="1">
    <location>
        <begin position="140"/>
        <end position="188"/>
    </location>
</feature>
<sequence>MGKRGCSSASISRRMRSSNCSISFSAGSRCLAVRRSCWAVMGRISWVRKSIGNALGGESAVECSGSVSRGSGIWNHFGQMVTNVGIDALLDIQMSTPTPVQKTAISTLYIAMFNRAPDASGLAFWAQALADGASIAGITQMFLSTPEGRSTYAASAASGQFVTAFYQTVFGRAPDAGGLAFWTGVLDNAGGGGSDAARATLVGQILAVVGQPLVTRPDGLSDAAYAQTVADRTTFAHKVEVAEYVVSLGIDNVSLARNTLALVTVDPASVATAKVFAANGGVVPQPPEPPVPIWDITSADLAAAITTKLNAYAANTATVNVTNMDIGQLVAVAGGIAKIAAAGIDGVMSLDLAGYASATVATLAPKLSASASLNVTGTASADTIALRDFAHSTRIDAGDGNDQFVGVVDATTPANTTLTAHHTLVGNAGTDVLQINVTSIPPPVGVPAVAVDALNGATLSTIETLRLAINGAATLNSFADVSLVQVSALAAGVAGSLTISNMAAGASLRLQGTAGDSEFDVTYAAGATAAGVVLQSGANAKSISLRGTDVTTASVQKTGAASSVEGIELSTGITNFLLSSQGDIGITALSGGAASGVAITVAGSGTMGISTINSTVSTFSASGFGGTLAVKFAAPVQSVTGGSGSNTLIVNNAATLTGGASADIFALNAGVALTGPVDNAGLLAKTATITNFASGDRLQIYSELTDTPGHLPVISWGSSPASLFAATISALNGLRVVYPTAPYVGFVYAGDSYIFADRGGDNVVGAGDTLVRLSGIVDLAGVSYDEYGLLTMA</sequence>